<dbReference type="GO" id="GO:0009011">
    <property type="term" value="F:alpha-1,4-glucan glucosyltransferase (ADP-glucose donor) activity"/>
    <property type="evidence" value="ECO:0007669"/>
    <property type="project" value="UniProtKB-UniRule"/>
</dbReference>
<evidence type="ECO:0000256" key="5">
    <source>
        <dbReference type="ARBA" id="ARBA00022676"/>
    </source>
</evidence>
<dbReference type="CDD" id="cd03791">
    <property type="entry name" value="GT5_Glycogen_synthase_DULL1-like"/>
    <property type="match status" value="1"/>
</dbReference>
<comment type="caution">
    <text evidence="11">The sequence shown here is derived from an EMBL/GenBank/DDBJ whole genome shotgun (WGS) entry which is preliminary data.</text>
</comment>
<comment type="pathway">
    <text evidence="3 8">Glycan biosynthesis; glycogen biosynthesis.</text>
</comment>
<comment type="function">
    <text evidence="2 8">Synthesizes alpha-1,4-glucan chains using ADP-glucose.</text>
</comment>
<dbReference type="EC" id="2.4.1.21" evidence="8"/>
<dbReference type="SUPFAM" id="SSF53756">
    <property type="entry name" value="UDP-Glycosyltransferase/glycogen phosphorylase"/>
    <property type="match status" value="1"/>
</dbReference>
<dbReference type="GO" id="GO:0004373">
    <property type="term" value="F:alpha-1,4-glucan glucosyltransferase (UDP-glucose donor) activity"/>
    <property type="evidence" value="ECO:0007669"/>
    <property type="project" value="InterPro"/>
</dbReference>
<name>A0A931GYW0_9BACT</name>
<proteinExistence type="inferred from homology"/>
<dbReference type="PANTHER" id="PTHR45825:SF11">
    <property type="entry name" value="ALPHA AMYLASE DOMAIN-CONTAINING PROTEIN"/>
    <property type="match status" value="1"/>
</dbReference>
<dbReference type="InterPro" id="IPR011835">
    <property type="entry name" value="GS/SS"/>
</dbReference>
<evidence type="ECO:0000259" key="9">
    <source>
        <dbReference type="Pfam" id="PF00534"/>
    </source>
</evidence>
<keyword evidence="5 8" id="KW-0328">Glycosyltransferase</keyword>
<dbReference type="Proteomes" id="UP000628448">
    <property type="component" value="Unassembled WGS sequence"/>
</dbReference>
<feature type="binding site" evidence="8">
    <location>
        <position position="15"/>
    </location>
    <ligand>
        <name>ADP-alpha-D-glucose</name>
        <dbReference type="ChEBI" id="CHEBI:57498"/>
    </ligand>
</feature>
<evidence type="ECO:0000256" key="2">
    <source>
        <dbReference type="ARBA" id="ARBA00002764"/>
    </source>
</evidence>
<dbReference type="PANTHER" id="PTHR45825">
    <property type="entry name" value="GRANULE-BOUND STARCH SYNTHASE 1, CHLOROPLASTIC/AMYLOPLASTIC"/>
    <property type="match status" value="1"/>
</dbReference>
<dbReference type="Pfam" id="PF00534">
    <property type="entry name" value="Glycos_transf_1"/>
    <property type="match status" value="1"/>
</dbReference>
<comment type="catalytic activity">
    <reaction evidence="1 8">
        <text>[(1-&gt;4)-alpha-D-glucosyl](n) + ADP-alpha-D-glucose = [(1-&gt;4)-alpha-D-glucosyl](n+1) + ADP + H(+)</text>
        <dbReference type="Rhea" id="RHEA:18189"/>
        <dbReference type="Rhea" id="RHEA-COMP:9584"/>
        <dbReference type="Rhea" id="RHEA-COMP:9587"/>
        <dbReference type="ChEBI" id="CHEBI:15378"/>
        <dbReference type="ChEBI" id="CHEBI:15444"/>
        <dbReference type="ChEBI" id="CHEBI:57498"/>
        <dbReference type="ChEBI" id="CHEBI:456216"/>
        <dbReference type="EC" id="2.4.1.21"/>
    </reaction>
</comment>
<keyword evidence="12" id="KW-1185">Reference proteome</keyword>
<dbReference type="AlphaFoldDB" id="A0A931GYW0"/>
<dbReference type="RefSeq" id="WP_196991954.1">
    <property type="nucleotide sequence ID" value="NZ_JADWYR010000002.1"/>
</dbReference>
<dbReference type="EMBL" id="JADWYR010000002">
    <property type="protein sequence ID" value="MBG9377892.1"/>
    <property type="molecule type" value="Genomic_DNA"/>
</dbReference>
<dbReference type="HAMAP" id="MF_00484">
    <property type="entry name" value="Glycogen_synth"/>
    <property type="match status" value="1"/>
</dbReference>
<dbReference type="InterPro" id="IPR013534">
    <property type="entry name" value="Starch_synth_cat_dom"/>
</dbReference>
<protein>
    <recommendedName>
        <fullName evidence="8">Glycogen synthase</fullName>
        <ecNumber evidence="8">2.4.1.21</ecNumber>
    </recommendedName>
    <alternativeName>
        <fullName evidence="8">Starch [bacterial glycogen] synthase</fullName>
    </alternativeName>
</protein>
<evidence type="ECO:0000259" key="10">
    <source>
        <dbReference type="Pfam" id="PF08323"/>
    </source>
</evidence>
<evidence type="ECO:0000256" key="6">
    <source>
        <dbReference type="ARBA" id="ARBA00022679"/>
    </source>
</evidence>
<evidence type="ECO:0000256" key="4">
    <source>
        <dbReference type="ARBA" id="ARBA00010281"/>
    </source>
</evidence>
<keyword evidence="7 8" id="KW-0320">Glycogen biosynthesis</keyword>
<evidence type="ECO:0000313" key="11">
    <source>
        <dbReference type="EMBL" id="MBG9377892.1"/>
    </source>
</evidence>
<feature type="domain" description="Glycosyl transferase family 1" evidence="9">
    <location>
        <begin position="279"/>
        <end position="414"/>
    </location>
</feature>
<evidence type="ECO:0000256" key="7">
    <source>
        <dbReference type="ARBA" id="ARBA00023056"/>
    </source>
</evidence>
<dbReference type="InterPro" id="IPR001296">
    <property type="entry name" value="Glyco_trans_1"/>
</dbReference>
<gene>
    <name evidence="8" type="primary">glgA</name>
    <name evidence="11" type="ORF">I5907_16750</name>
</gene>
<accession>A0A931GYW0</accession>
<feature type="domain" description="Starch synthase catalytic" evidence="10">
    <location>
        <begin position="3"/>
        <end position="231"/>
    </location>
</feature>
<dbReference type="NCBIfam" id="TIGR02095">
    <property type="entry name" value="glgA"/>
    <property type="match status" value="1"/>
</dbReference>
<dbReference type="Pfam" id="PF08323">
    <property type="entry name" value="Glyco_transf_5"/>
    <property type="match status" value="1"/>
</dbReference>
<comment type="similarity">
    <text evidence="4 8">Belongs to the glycosyltransferase 1 family. Bacterial/plant glycogen synthase subfamily.</text>
</comment>
<evidence type="ECO:0000256" key="1">
    <source>
        <dbReference type="ARBA" id="ARBA00001478"/>
    </source>
</evidence>
<evidence type="ECO:0000313" key="12">
    <source>
        <dbReference type="Proteomes" id="UP000628448"/>
    </source>
</evidence>
<organism evidence="11 12">
    <name type="scientific">Panacibacter microcysteis</name>
    <dbReference type="NCBI Taxonomy" id="2793269"/>
    <lineage>
        <taxon>Bacteria</taxon>
        <taxon>Pseudomonadati</taxon>
        <taxon>Bacteroidota</taxon>
        <taxon>Chitinophagia</taxon>
        <taxon>Chitinophagales</taxon>
        <taxon>Chitinophagaceae</taxon>
        <taxon>Panacibacter</taxon>
    </lineage>
</organism>
<keyword evidence="6 8" id="KW-0808">Transferase</keyword>
<reference evidence="11" key="1">
    <citation type="submission" date="2020-11" db="EMBL/GenBank/DDBJ databases">
        <title>Bacterial whole genome sequence for Panacibacter sp. DH6.</title>
        <authorList>
            <person name="Le V."/>
            <person name="Ko S."/>
            <person name="Ahn C.-Y."/>
            <person name="Oh H.-M."/>
        </authorList>
    </citation>
    <scope>NUCLEOTIDE SEQUENCE</scope>
    <source>
        <strain evidence="11">DH6</strain>
    </source>
</reference>
<dbReference type="Gene3D" id="3.40.50.2000">
    <property type="entry name" value="Glycogen Phosphorylase B"/>
    <property type="match status" value="2"/>
</dbReference>
<evidence type="ECO:0000256" key="3">
    <source>
        <dbReference type="ARBA" id="ARBA00004964"/>
    </source>
</evidence>
<sequence>MEIIHVSAECYPVAKAGGLGDVVGALPKYQVKMGHHAKVVMPMYKTKFLYQNEWAVDYKGRTNLGDRWFDFTVIKEKHNELGFDLYLIDIHGLLDREAVYGYADDTERFTAFQIAVVNWLSHWQHRPDVIHCHDHHTGLIPFMMKHCYDYNKLAGIPTVFTIHNGQYQGWMGWDKSMYIPRWDEWKRGMLEWAGTINPLASAVKCAWKVTTVSWSYMEELRYNSNGLEALFEYEKGKCAGILNGIDAQVWNPATDKYIDNHFTTDTVDEGKQANKELLCKQFNLDSSKPLFIFIGRLVGEKAADILPDAIMSSLYNFKDQVNFLMLGSGEPNVEWQLSQLVPAYPGSYNAVIGYNEKLSHLMYSGADFLLMPSRVEPCGLNQMYAMQYGTVPVVRSTGGLKDTVVDMGDFQGWGIRFNHATVGDLTHAIWRGIDLYNNNREHLAWMRKRMMNIDNSWENAVQQYLNLYSSLR</sequence>
<dbReference type="GO" id="GO:0005978">
    <property type="term" value="P:glycogen biosynthetic process"/>
    <property type="evidence" value="ECO:0007669"/>
    <property type="project" value="UniProtKB-UniRule"/>
</dbReference>
<evidence type="ECO:0000256" key="8">
    <source>
        <dbReference type="HAMAP-Rule" id="MF_00484"/>
    </source>
</evidence>